<gene>
    <name evidence="1" type="ORF">RS82_02503</name>
</gene>
<sequence length="53" mass="5683">MCSRITCTTCGKATWAGCGQHVEQALAGVPQTQRCQGHEPAPRRGFFAALRGH</sequence>
<dbReference type="PATRIC" id="fig|69370.6.peg.2547"/>
<evidence type="ECO:0000313" key="1">
    <source>
        <dbReference type="EMBL" id="KJL41886.1"/>
    </source>
</evidence>
<organism evidence="1 2">
    <name type="scientific">Microbacterium trichothecenolyticum</name>
    <name type="common">Aureobacterium trichothecenolyticum</name>
    <dbReference type="NCBI Taxonomy" id="69370"/>
    <lineage>
        <taxon>Bacteria</taxon>
        <taxon>Bacillati</taxon>
        <taxon>Actinomycetota</taxon>
        <taxon>Actinomycetes</taxon>
        <taxon>Micrococcales</taxon>
        <taxon>Microbacteriaceae</taxon>
        <taxon>Microbacterium</taxon>
    </lineage>
</organism>
<dbReference type="PANTHER" id="PTHR34724">
    <property type="entry name" value="OS12G0596101 PROTEIN"/>
    <property type="match status" value="1"/>
</dbReference>
<protein>
    <submittedName>
        <fullName evidence="1">Uncharacterized protein</fullName>
    </submittedName>
</protein>
<dbReference type="Proteomes" id="UP000034098">
    <property type="component" value="Unassembled WGS sequence"/>
</dbReference>
<name>A0A0M2H6E8_MICTR</name>
<dbReference type="PANTHER" id="PTHR34724:SF2">
    <property type="entry name" value="OS12G0596101 PROTEIN"/>
    <property type="match status" value="1"/>
</dbReference>
<keyword evidence="2" id="KW-1185">Reference proteome</keyword>
<proteinExistence type="predicted"/>
<dbReference type="AlphaFoldDB" id="A0A0M2H6E8"/>
<comment type="caution">
    <text evidence="1">The sequence shown here is derived from an EMBL/GenBank/DDBJ whole genome shotgun (WGS) entry which is preliminary data.</text>
</comment>
<reference evidence="1 2" key="1">
    <citation type="submission" date="2015-02" db="EMBL/GenBank/DDBJ databases">
        <title>Draft genome sequences of ten Microbacterium spp. with emphasis on heavy metal contaminated environments.</title>
        <authorList>
            <person name="Corretto E."/>
        </authorList>
    </citation>
    <scope>NUCLEOTIDE SEQUENCE [LARGE SCALE GENOMIC DNA]</scope>
    <source>
        <strain evidence="1 2">DSM 8608</strain>
    </source>
</reference>
<dbReference type="RefSeq" id="WP_169748700.1">
    <property type="nucleotide sequence ID" value="NZ_JYJA01000036.1"/>
</dbReference>
<evidence type="ECO:0000313" key="2">
    <source>
        <dbReference type="Proteomes" id="UP000034098"/>
    </source>
</evidence>
<dbReference type="EMBL" id="JYJA01000036">
    <property type="protein sequence ID" value="KJL41886.1"/>
    <property type="molecule type" value="Genomic_DNA"/>
</dbReference>
<accession>A0A0M2H6E8</accession>